<sequence length="181" mass="20815">MHRFPHCTATDYESSTDRRGVLMQYIPECTTLEKETTPMISAGSLWRTPLSSLQARIQQYLNLADARLETLEGVFDYLKLVESRRRRMYRPFPLSEFGLSLPYALNYDEDAGARFEMRKDGSIAPLPTRGVEFFRRWNGTQKSGRLAGFDPKILPRPGTDEERGGCPYMKVDGKRSHEGVW</sequence>
<dbReference type="AlphaFoldDB" id="A0A1L7XU74"/>
<gene>
    <name evidence="1" type="ORF">PAC_18469</name>
</gene>
<dbReference type="Proteomes" id="UP000184330">
    <property type="component" value="Unassembled WGS sequence"/>
</dbReference>
<accession>A0A1L7XU74</accession>
<proteinExistence type="predicted"/>
<evidence type="ECO:0000313" key="1">
    <source>
        <dbReference type="EMBL" id="CZR68570.1"/>
    </source>
</evidence>
<evidence type="ECO:0000313" key="2">
    <source>
        <dbReference type="Proteomes" id="UP000184330"/>
    </source>
</evidence>
<keyword evidence="2" id="KW-1185">Reference proteome</keyword>
<name>A0A1L7XU74_9HELO</name>
<dbReference type="OrthoDB" id="6132182at2759"/>
<protein>
    <submittedName>
        <fullName evidence="1">Uncharacterized protein</fullName>
    </submittedName>
</protein>
<organism evidence="1 2">
    <name type="scientific">Phialocephala subalpina</name>
    <dbReference type="NCBI Taxonomy" id="576137"/>
    <lineage>
        <taxon>Eukaryota</taxon>
        <taxon>Fungi</taxon>
        <taxon>Dikarya</taxon>
        <taxon>Ascomycota</taxon>
        <taxon>Pezizomycotina</taxon>
        <taxon>Leotiomycetes</taxon>
        <taxon>Helotiales</taxon>
        <taxon>Mollisiaceae</taxon>
        <taxon>Phialocephala</taxon>
        <taxon>Phialocephala fortinii species complex</taxon>
    </lineage>
</organism>
<dbReference type="EMBL" id="FJOG01000057">
    <property type="protein sequence ID" value="CZR68570.1"/>
    <property type="molecule type" value="Genomic_DNA"/>
</dbReference>
<reference evidence="1 2" key="1">
    <citation type="submission" date="2016-03" db="EMBL/GenBank/DDBJ databases">
        <authorList>
            <person name="Ploux O."/>
        </authorList>
    </citation>
    <scope>NUCLEOTIDE SEQUENCE [LARGE SCALE GENOMIC DNA]</scope>
    <source>
        <strain evidence="1 2">UAMH 11012</strain>
    </source>
</reference>